<dbReference type="RefSeq" id="WP_143937530.1">
    <property type="nucleotide sequence ID" value="NZ_VKKG01000002.1"/>
</dbReference>
<dbReference type="GO" id="GO:0016740">
    <property type="term" value="F:transferase activity"/>
    <property type="evidence" value="ECO:0007669"/>
    <property type="project" value="UniProtKB-KW"/>
</dbReference>
<comment type="caution">
    <text evidence="2">The sequence shown here is derived from an EMBL/GenBank/DDBJ whole genome shotgun (WGS) entry which is preliminary data.</text>
</comment>
<keyword evidence="2" id="KW-0808">Transferase</keyword>
<dbReference type="Proteomes" id="UP000317638">
    <property type="component" value="Unassembled WGS sequence"/>
</dbReference>
<name>A0A553K1S9_9ACTN</name>
<dbReference type="Pfam" id="PF04230">
    <property type="entry name" value="PS_pyruv_trans"/>
    <property type="match status" value="1"/>
</dbReference>
<dbReference type="AlphaFoldDB" id="A0A553K1S9"/>
<dbReference type="EMBL" id="VKKG01000002">
    <property type="protein sequence ID" value="TRY18635.1"/>
    <property type="molecule type" value="Genomic_DNA"/>
</dbReference>
<evidence type="ECO:0000313" key="2">
    <source>
        <dbReference type="EMBL" id="TRY18635.1"/>
    </source>
</evidence>
<proteinExistence type="predicted"/>
<evidence type="ECO:0000259" key="1">
    <source>
        <dbReference type="Pfam" id="PF04230"/>
    </source>
</evidence>
<organism evidence="2 3">
    <name type="scientific">Tessaracoccus rhinocerotis</name>
    <dbReference type="NCBI Taxonomy" id="1689449"/>
    <lineage>
        <taxon>Bacteria</taxon>
        <taxon>Bacillati</taxon>
        <taxon>Actinomycetota</taxon>
        <taxon>Actinomycetes</taxon>
        <taxon>Propionibacteriales</taxon>
        <taxon>Propionibacteriaceae</taxon>
        <taxon>Tessaracoccus</taxon>
    </lineage>
</organism>
<dbReference type="InterPro" id="IPR007345">
    <property type="entry name" value="Polysacch_pyruvyl_Trfase"/>
</dbReference>
<dbReference type="PANTHER" id="PTHR36836:SF1">
    <property type="entry name" value="COLANIC ACID BIOSYNTHESIS PROTEIN WCAK"/>
    <property type="match status" value="1"/>
</dbReference>
<accession>A0A553K1S9</accession>
<feature type="domain" description="Polysaccharide pyruvyl transferase" evidence="1">
    <location>
        <begin position="14"/>
        <end position="318"/>
    </location>
</feature>
<reference evidence="2 3" key="1">
    <citation type="submission" date="2019-07" db="EMBL/GenBank/DDBJ databases">
        <authorList>
            <person name="Zhou L.-Y."/>
        </authorList>
    </citation>
    <scope>NUCLEOTIDE SEQUENCE [LARGE SCALE GENOMIC DNA]</scope>
    <source>
        <strain evidence="2 3">YIM 101269</strain>
    </source>
</reference>
<keyword evidence="3" id="KW-1185">Reference proteome</keyword>
<protein>
    <submittedName>
        <fullName evidence="2">Polysaccharide pyruvyl transferase family protein</fullName>
    </submittedName>
</protein>
<dbReference type="OrthoDB" id="9771846at2"/>
<evidence type="ECO:0000313" key="3">
    <source>
        <dbReference type="Proteomes" id="UP000317638"/>
    </source>
</evidence>
<sequence length="395" mass="42908">MRIGFLGIQCDNPNLGVSALAYAGVNLIHQVTDPAAEFVLFSDNSTDGLKLMSDTLGLGGRPIRAVPFRHKSPRRLLHTFREMESCTFIVDFTGGDSFSDIYGLPRLLKNLLHKEMALRSGAALVLAPQTYGPFTHRSVLPWVRSVVERAELVFSRDEPSLKFLGGLTSRDVILTTDVAVTLPSGPNTELAASRPQRIGFNVSGLLWTGGYTGKNQFDLKVNYQEYCRGVVQGLLDTGHDVHLVSHVVPRDGEQGEGDVAACSALQIDCPGAQLAPSFRNPVEAKSWIAETDVFIGSRMHATIAAFTTGVATIPAAYSRKFAGLFSGMGYDINVDLKALGTQEAVRKTLDYVEKSDTLREGVARGRAVAASRISTFQERIAGMARKLKADRKHAI</sequence>
<dbReference type="PANTHER" id="PTHR36836">
    <property type="entry name" value="COLANIC ACID BIOSYNTHESIS PROTEIN WCAK"/>
    <property type="match status" value="1"/>
</dbReference>
<gene>
    <name evidence="2" type="ORF">FOJ82_05800</name>
</gene>